<dbReference type="GO" id="GO:0016757">
    <property type="term" value="F:glycosyltransferase activity"/>
    <property type="evidence" value="ECO:0007669"/>
    <property type="project" value="InterPro"/>
</dbReference>
<evidence type="ECO:0000313" key="2">
    <source>
        <dbReference type="Ensembl" id="ENSCCRP00010037958.1"/>
    </source>
</evidence>
<dbReference type="GO" id="GO:0006506">
    <property type="term" value="P:GPI anchor biosynthetic process"/>
    <property type="evidence" value="ECO:0007669"/>
    <property type="project" value="InterPro"/>
</dbReference>
<dbReference type="PANTHER" id="PTHR31410">
    <property type="entry name" value="TRANSMEMBRANE PROTEIN 246"/>
    <property type="match status" value="1"/>
</dbReference>
<proteinExistence type="predicted"/>
<keyword evidence="3" id="KW-1185">Reference proteome</keyword>
<dbReference type="PANTHER" id="PTHR31410:SF1">
    <property type="entry name" value="POST-GPI ATTACHMENT TO PROTEINS FACTOR 4"/>
    <property type="match status" value="1"/>
</dbReference>
<feature type="transmembrane region" description="Helical" evidence="1">
    <location>
        <begin position="175"/>
        <end position="196"/>
    </location>
</feature>
<reference evidence="2" key="2">
    <citation type="submission" date="2025-09" db="UniProtKB">
        <authorList>
            <consortium name="Ensembl"/>
        </authorList>
    </citation>
    <scope>IDENTIFICATION</scope>
</reference>
<dbReference type="AlphaFoldDB" id="A0A8C1JV21"/>
<dbReference type="InterPro" id="IPR029675">
    <property type="entry name" value="PGAP4"/>
</dbReference>
<accession>A0A8C1JV21</accession>
<keyword evidence="1" id="KW-1133">Transmembrane helix</keyword>
<organism evidence="2 3">
    <name type="scientific">Cyprinus carpio</name>
    <name type="common">Common carp</name>
    <dbReference type="NCBI Taxonomy" id="7962"/>
    <lineage>
        <taxon>Eukaryota</taxon>
        <taxon>Metazoa</taxon>
        <taxon>Chordata</taxon>
        <taxon>Craniata</taxon>
        <taxon>Vertebrata</taxon>
        <taxon>Euteleostomi</taxon>
        <taxon>Actinopterygii</taxon>
        <taxon>Neopterygii</taxon>
        <taxon>Teleostei</taxon>
        <taxon>Ostariophysi</taxon>
        <taxon>Cypriniformes</taxon>
        <taxon>Cyprinidae</taxon>
        <taxon>Cyprininae</taxon>
        <taxon>Cyprinus</taxon>
    </lineage>
</organism>
<sequence>MIHFVAFYELFAHKEWTFHKKKKKVFRVSSNLLVTVVTARRAEGRDCHLLQVAQQLKSLLKACGDKPCAEVMLCDIESGPTLNEDALLLEKQFLVVRRSLDERWQSREVANIFEKEKRDYVFCLCQGWDLMRPKNVVVLDDNALPLTRFALNTLYIKLHHPERLRRYWNPEPYHILEWMGLGLFGAMMLLLLHYLLEIIRLLPQLYTVCPATECCTPAVLYPGNSSIQAAEYLDQAICTQGNAKDMVLYKVARSRPGEKAHSVEPNLIKRIGAYSSIRTNPVPPRLI</sequence>
<evidence type="ECO:0000313" key="3">
    <source>
        <dbReference type="Proteomes" id="UP000694427"/>
    </source>
</evidence>
<name>A0A8C1JV21_CYPCA</name>
<reference evidence="2" key="1">
    <citation type="submission" date="2025-08" db="UniProtKB">
        <authorList>
            <consortium name="Ensembl"/>
        </authorList>
    </citation>
    <scope>IDENTIFICATION</scope>
</reference>
<keyword evidence="1" id="KW-0472">Membrane</keyword>
<protein>
    <submittedName>
        <fullName evidence="2">Post-GPI attachment to proteins GalNAc transferase 4</fullName>
    </submittedName>
</protein>
<dbReference type="Proteomes" id="UP000694427">
    <property type="component" value="Unplaced"/>
</dbReference>
<evidence type="ECO:0000256" key="1">
    <source>
        <dbReference type="SAM" id="Phobius"/>
    </source>
</evidence>
<keyword evidence="1" id="KW-0812">Transmembrane</keyword>
<dbReference type="GO" id="GO:0000139">
    <property type="term" value="C:Golgi membrane"/>
    <property type="evidence" value="ECO:0007669"/>
    <property type="project" value="InterPro"/>
</dbReference>
<dbReference type="Ensembl" id="ENSCCRT00010041680.1">
    <property type="protein sequence ID" value="ENSCCRP00010037958.1"/>
    <property type="gene ID" value="ENSCCRG00010016209.1"/>
</dbReference>